<feature type="transmembrane region" description="Helical" evidence="1">
    <location>
        <begin position="114"/>
        <end position="138"/>
    </location>
</feature>
<evidence type="ECO:0000313" key="3">
    <source>
        <dbReference type="Proteomes" id="UP000054321"/>
    </source>
</evidence>
<reference evidence="3" key="2">
    <citation type="submission" date="2015-01" db="EMBL/GenBank/DDBJ databases">
        <title>Evolutionary Origins and Diversification of the Mycorrhizal Mutualists.</title>
        <authorList>
            <consortium name="DOE Joint Genome Institute"/>
            <consortium name="Mycorrhizal Genomics Consortium"/>
            <person name="Kohler A."/>
            <person name="Kuo A."/>
            <person name="Nagy L.G."/>
            <person name="Floudas D."/>
            <person name="Copeland A."/>
            <person name="Barry K.W."/>
            <person name="Cichocki N."/>
            <person name="Veneault-Fourrey C."/>
            <person name="LaButti K."/>
            <person name="Lindquist E.A."/>
            <person name="Lipzen A."/>
            <person name="Lundell T."/>
            <person name="Morin E."/>
            <person name="Murat C."/>
            <person name="Riley R."/>
            <person name="Ohm R."/>
            <person name="Sun H."/>
            <person name="Tunlid A."/>
            <person name="Henrissat B."/>
            <person name="Grigoriev I.V."/>
            <person name="Hibbett D.S."/>
            <person name="Martin F."/>
        </authorList>
    </citation>
    <scope>NUCLEOTIDE SEQUENCE [LARGE SCALE GENOMIC DNA]</scope>
    <source>
        <strain evidence="3">Zn</strain>
    </source>
</reference>
<dbReference type="Proteomes" id="UP000054321">
    <property type="component" value="Unassembled WGS sequence"/>
</dbReference>
<protein>
    <submittedName>
        <fullName evidence="2">Uncharacterized protein</fullName>
    </submittedName>
</protein>
<name>A0A0C3C104_OIDMZ</name>
<dbReference type="OrthoDB" id="3432067at2759"/>
<keyword evidence="1" id="KW-1133">Transmembrane helix</keyword>
<gene>
    <name evidence="2" type="ORF">OIDMADRAFT_62518</name>
</gene>
<proteinExistence type="predicted"/>
<reference evidence="2 3" key="1">
    <citation type="submission" date="2014-04" db="EMBL/GenBank/DDBJ databases">
        <authorList>
            <consortium name="DOE Joint Genome Institute"/>
            <person name="Kuo A."/>
            <person name="Martino E."/>
            <person name="Perotto S."/>
            <person name="Kohler A."/>
            <person name="Nagy L.G."/>
            <person name="Floudas D."/>
            <person name="Copeland A."/>
            <person name="Barry K.W."/>
            <person name="Cichocki N."/>
            <person name="Veneault-Fourrey C."/>
            <person name="LaButti K."/>
            <person name="Lindquist E.A."/>
            <person name="Lipzen A."/>
            <person name="Lundell T."/>
            <person name="Morin E."/>
            <person name="Murat C."/>
            <person name="Sun H."/>
            <person name="Tunlid A."/>
            <person name="Henrissat B."/>
            <person name="Grigoriev I.V."/>
            <person name="Hibbett D.S."/>
            <person name="Martin F."/>
            <person name="Nordberg H.P."/>
            <person name="Cantor M.N."/>
            <person name="Hua S.X."/>
        </authorList>
    </citation>
    <scope>NUCLEOTIDE SEQUENCE [LARGE SCALE GENOMIC DNA]</scope>
    <source>
        <strain evidence="2 3">Zn</strain>
    </source>
</reference>
<organism evidence="2 3">
    <name type="scientific">Oidiodendron maius (strain Zn)</name>
    <dbReference type="NCBI Taxonomy" id="913774"/>
    <lineage>
        <taxon>Eukaryota</taxon>
        <taxon>Fungi</taxon>
        <taxon>Dikarya</taxon>
        <taxon>Ascomycota</taxon>
        <taxon>Pezizomycotina</taxon>
        <taxon>Leotiomycetes</taxon>
        <taxon>Leotiomycetes incertae sedis</taxon>
        <taxon>Myxotrichaceae</taxon>
        <taxon>Oidiodendron</taxon>
    </lineage>
</organism>
<keyword evidence="1" id="KW-0472">Membrane</keyword>
<evidence type="ECO:0000313" key="2">
    <source>
        <dbReference type="EMBL" id="KIM92508.1"/>
    </source>
</evidence>
<dbReference type="AlphaFoldDB" id="A0A0C3C104"/>
<keyword evidence="3" id="KW-1185">Reference proteome</keyword>
<sequence length="221" mass="25031">MDFSSLDCKAAFEGTSPSAAPEDIGTRDENLPRNLCLSQYYTDSKKNRRAIEAFDIDSTCCFPTSLAVAWQGIYWYPAAYPFLNLMADIHFGLQVLSYNRRSVRTEKYIPLHKIAHCCFGLLIGMTIINILFFFPILYTESDHEHSTFLSTEDHELLYNGVIAPSLHKVIRSSNTLLYIPATTRIANTDAVVLSAESFARKDSARQQLLNYPLQPQYLDAL</sequence>
<dbReference type="EMBL" id="KN832927">
    <property type="protein sequence ID" value="KIM92508.1"/>
    <property type="molecule type" value="Genomic_DNA"/>
</dbReference>
<evidence type="ECO:0000256" key="1">
    <source>
        <dbReference type="SAM" id="Phobius"/>
    </source>
</evidence>
<keyword evidence="1" id="KW-0812">Transmembrane</keyword>
<dbReference type="HOGENOM" id="CLU_1251015_0_0_1"/>
<dbReference type="InParanoid" id="A0A0C3C104"/>
<feature type="transmembrane region" description="Helical" evidence="1">
    <location>
        <begin position="73"/>
        <end position="93"/>
    </location>
</feature>
<accession>A0A0C3C104</accession>